<dbReference type="GO" id="GO:0022857">
    <property type="term" value="F:transmembrane transporter activity"/>
    <property type="evidence" value="ECO:0007669"/>
    <property type="project" value="InterPro"/>
</dbReference>
<dbReference type="STRING" id="1799789.AX660_19330"/>
<evidence type="ECO:0000256" key="2">
    <source>
        <dbReference type="ARBA" id="ARBA00005811"/>
    </source>
</evidence>
<accession>A0A148KN09</accession>
<evidence type="ECO:0000256" key="8">
    <source>
        <dbReference type="SAM" id="Phobius"/>
    </source>
</evidence>
<dbReference type="GO" id="GO:0015031">
    <property type="term" value="P:protein transport"/>
    <property type="evidence" value="ECO:0007669"/>
    <property type="project" value="UniProtKB-KW"/>
</dbReference>
<proteinExistence type="inferred from homology"/>
<keyword evidence="3" id="KW-1003">Cell membrane</keyword>
<dbReference type="Proteomes" id="UP000070299">
    <property type="component" value="Unassembled WGS sequence"/>
</dbReference>
<name>A0A148KN09_9ALTE</name>
<comment type="caution">
    <text evidence="9">The sequence shown here is derived from an EMBL/GenBank/DDBJ whole genome shotgun (WGS) entry which is preliminary data.</text>
</comment>
<keyword evidence="5 8" id="KW-1133">Transmembrane helix</keyword>
<evidence type="ECO:0000313" key="9">
    <source>
        <dbReference type="EMBL" id="KXI27706.1"/>
    </source>
</evidence>
<evidence type="ECO:0000256" key="7">
    <source>
        <dbReference type="RuleBase" id="RU003879"/>
    </source>
</evidence>
<feature type="transmembrane region" description="Helical" evidence="8">
    <location>
        <begin position="21"/>
        <end position="40"/>
    </location>
</feature>
<gene>
    <name evidence="9" type="ORF">AX660_19330</name>
</gene>
<evidence type="ECO:0000256" key="3">
    <source>
        <dbReference type="ARBA" id="ARBA00022475"/>
    </source>
</evidence>
<organism evidence="9 10">
    <name type="scientific">Paraglaciecola hydrolytica</name>
    <dbReference type="NCBI Taxonomy" id="1799789"/>
    <lineage>
        <taxon>Bacteria</taxon>
        <taxon>Pseudomonadati</taxon>
        <taxon>Pseudomonadota</taxon>
        <taxon>Gammaproteobacteria</taxon>
        <taxon>Alteromonadales</taxon>
        <taxon>Alteromonadaceae</taxon>
        <taxon>Paraglaciecola</taxon>
    </lineage>
</organism>
<dbReference type="InterPro" id="IPR003400">
    <property type="entry name" value="ExbD"/>
</dbReference>
<dbReference type="GO" id="GO:0005886">
    <property type="term" value="C:plasma membrane"/>
    <property type="evidence" value="ECO:0007669"/>
    <property type="project" value="UniProtKB-SubCell"/>
</dbReference>
<evidence type="ECO:0000313" key="10">
    <source>
        <dbReference type="Proteomes" id="UP000070299"/>
    </source>
</evidence>
<keyword evidence="10" id="KW-1185">Reference proteome</keyword>
<keyword evidence="6 8" id="KW-0472">Membrane</keyword>
<evidence type="ECO:0000256" key="5">
    <source>
        <dbReference type="ARBA" id="ARBA00022989"/>
    </source>
</evidence>
<reference evidence="10" key="1">
    <citation type="submission" date="2016-02" db="EMBL/GenBank/DDBJ databases">
        <authorList>
            <person name="Schultz-Johansen M."/>
            <person name="Glaring M.A."/>
            <person name="Bech P.K."/>
            <person name="Stougaard P."/>
        </authorList>
    </citation>
    <scope>NUCLEOTIDE SEQUENCE [LARGE SCALE GENOMIC DNA]</scope>
    <source>
        <strain evidence="10">S66</strain>
    </source>
</reference>
<dbReference type="AlphaFoldDB" id="A0A148KN09"/>
<evidence type="ECO:0000256" key="6">
    <source>
        <dbReference type="ARBA" id="ARBA00023136"/>
    </source>
</evidence>
<dbReference type="OrthoDB" id="279635at2"/>
<dbReference type="Pfam" id="PF02472">
    <property type="entry name" value="ExbD"/>
    <property type="match status" value="1"/>
</dbReference>
<comment type="similarity">
    <text evidence="2 7">Belongs to the ExbD/TolR family.</text>
</comment>
<sequence>MQSRLQQRLEQQPEQGIDMSPLLDVVFILLIFFIVTTVFVRETGVEVDKPQAISAAQLEKTVILLAITDAGEVFYDGSQIGVVGVRGILEQLQRSDPRPVVIQADKNVPTQLLLEVIDEAKLAGSTTVNLAALKQ</sequence>
<keyword evidence="4 7" id="KW-0812">Transmembrane</keyword>
<comment type="subcellular location">
    <subcellularLocation>
        <location evidence="1">Cell membrane</location>
        <topology evidence="1">Single-pass membrane protein</topology>
    </subcellularLocation>
    <subcellularLocation>
        <location evidence="7">Cell membrane</location>
        <topology evidence="7">Single-pass type II membrane protein</topology>
    </subcellularLocation>
</comment>
<protein>
    <submittedName>
        <fullName evidence="9">Biopolymer transporter ExbD</fullName>
    </submittedName>
</protein>
<keyword evidence="7" id="KW-0653">Protein transport</keyword>
<dbReference type="RefSeq" id="WP_068379053.1">
    <property type="nucleotide sequence ID" value="NZ_LSNE01000009.1"/>
</dbReference>
<evidence type="ECO:0000256" key="1">
    <source>
        <dbReference type="ARBA" id="ARBA00004162"/>
    </source>
</evidence>
<dbReference type="PANTHER" id="PTHR30558">
    <property type="entry name" value="EXBD MEMBRANE COMPONENT OF PMF-DRIVEN MACROMOLECULE IMPORT SYSTEM"/>
    <property type="match status" value="1"/>
</dbReference>
<evidence type="ECO:0000256" key="4">
    <source>
        <dbReference type="ARBA" id="ARBA00022692"/>
    </source>
</evidence>
<keyword evidence="7" id="KW-0813">Transport</keyword>
<dbReference type="PANTHER" id="PTHR30558:SF13">
    <property type="entry name" value="BIOPOLYMER TRANSPORT PROTEIN EXBD2"/>
    <property type="match status" value="1"/>
</dbReference>
<dbReference type="Gene3D" id="3.30.420.270">
    <property type="match status" value="1"/>
</dbReference>
<dbReference type="EMBL" id="LSNE01000009">
    <property type="protein sequence ID" value="KXI27706.1"/>
    <property type="molecule type" value="Genomic_DNA"/>
</dbReference>